<feature type="compositionally biased region" description="Basic and acidic residues" evidence="1">
    <location>
        <begin position="145"/>
        <end position="154"/>
    </location>
</feature>
<feature type="compositionally biased region" description="Low complexity" evidence="1">
    <location>
        <begin position="107"/>
        <end position="124"/>
    </location>
</feature>
<dbReference type="RefSeq" id="WP_379539718.1">
    <property type="nucleotide sequence ID" value="NZ_JBHSDR010000008.1"/>
</dbReference>
<feature type="signal peptide" evidence="2">
    <location>
        <begin position="1"/>
        <end position="27"/>
    </location>
</feature>
<organism evidence="3 4">
    <name type="scientific">Novosphingobium tardum</name>
    <dbReference type="NCBI Taxonomy" id="1538021"/>
    <lineage>
        <taxon>Bacteria</taxon>
        <taxon>Pseudomonadati</taxon>
        <taxon>Pseudomonadota</taxon>
        <taxon>Alphaproteobacteria</taxon>
        <taxon>Sphingomonadales</taxon>
        <taxon>Sphingomonadaceae</taxon>
        <taxon>Novosphingobium</taxon>
    </lineage>
</organism>
<keyword evidence="2" id="KW-0732">Signal</keyword>
<protein>
    <submittedName>
        <fullName evidence="3">RcnB family protein</fullName>
    </submittedName>
</protein>
<dbReference type="InterPro" id="IPR024572">
    <property type="entry name" value="RcnB"/>
</dbReference>
<accession>A0ABV8RSS5</accession>
<name>A0ABV8RSS5_9SPHN</name>
<evidence type="ECO:0000256" key="2">
    <source>
        <dbReference type="SAM" id="SignalP"/>
    </source>
</evidence>
<dbReference type="Pfam" id="PF11776">
    <property type="entry name" value="RcnB"/>
    <property type="match status" value="1"/>
</dbReference>
<feature type="compositionally biased region" description="Polar residues" evidence="1">
    <location>
        <begin position="195"/>
        <end position="206"/>
    </location>
</feature>
<dbReference type="Proteomes" id="UP001595828">
    <property type="component" value="Unassembled WGS sequence"/>
</dbReference>
<evidence type="ECO:0000313" key="3">
    <source>
        <dbReference type="EMBL" id="MFC4296218.1"/>
    </source>
</evidence>
<feature type="compositionally biased region" description="Low complexity" evidence="1">
    <location>
        <begin position="25"/>
        <end position="37"/>
    </location>
</feature>
<feature type="compositionally biased region" description="Basic and acidic residues" evidence="1">
    <location>
        <begin position="208"/>
        <end position="223"/>
    </location>
</feature>
<dbReference type="Gene3D" id="3.10.450.160">
    <property type="entry name" value="inner membrane protein cigr"/>
    <property type="match status" value="1"/>
</dbReference>
<evidence type="ECO:0000313" key="4">
    <source>
        <dbReference type="Proteomes" id="UP001595828"/>
    </source>
</evidence>
<feature type="compositionally biased region" description="Basic and acidic residues" evidence="1">
    <location>
        <begin position="38"/>
        <end position="56"/>
    </location>
</feature>
<proteinExistence type="predicted"/>
<comment type="caution">
    <text evidence="3">The sequence shown here is derived from an EMBL/GenBank/DDBJ whole genome shotgun (WGS) entry which is preliminary data.</text>
</comment>
<feature type="compositionally biased region" description="Low complexity" evidence="1">
    <location>
        <begin position="71"/>
        <end position="84"/>
    </location>
</feature>
<gene>
    <name evidence="3" type="ORF">ACFO0A_14270</name>
</gene>
<reference evidence="4" key="1">
    <citation type="journal article" date="2019" name="Int. J. Syst. Evol. Microbiol.">
        <title>The Global Catalogue of Microorganisms (GCM) 10K type strain sequencing project: providing services to taxonomists for standard genome sequencing and annotation.</title>
        <authorList>
            <consortium name="The Broad Institute Genomics Platform"/>
            <consortium name="The Broad Institute Genome Sequencing Center for Infectious Disease"/>
            <person name="Wu L."/>
            <person name="Ma J."/>
        </authorList>
    </citation>
    <scope>NUCLEOTIDE SEQUENCE [LARGE SCALE GENOMIC DNA]</scope>
    <source>
        <strain evidence="4">CGMCC 1.12989</strain>
    </source>
</reference>
<sequence length="327" mass="38272">MARFTLLQTAALAAMVATATSIAPAQAQDADGQGNQARMERRADARAERQEARQQQRAESGGGWQGRQRQEAPAVAAPQQRAAQGGWGSQRPSEGTRYGRDWSNGGAVNRPAPAVRAADPAVPQRRYDRNRRGAYGQIEGSGQVERNRTYDRQRSGAYGQIEGRTQVERNRTYSDPNRDRSYGGRDGYRDRDGSQYRNDQYRSGSQYRDGDRYRDGTRYSRDGHRQWNSDWRRDSRYNWSSYRNSNRNVYRLGRYYSPYRNYSYSRVNIGFFLDNLFYSNRYWINDPWQYRLPEVYGPYRWVRYYDDVLLVDIYSGEVVDVIRDFFW</sequence>
<evidence type="ECO:0000256" key="1">
    <source>
        <dbReference type="SAM" id="MobiDB-lite"/>
    </source>
</evidence>
<feature type="region of interest" description="Disordered" evidence="1">
    <location>
        <begin position="25"/>
        <end position="223"/>
    </location>
</feature>
<keyword evidence="4" id="KW-1185">Reference proteome</keyword>
<dbReference type="EMBL" id="JBHSDR010000008">
    <property type="protein sequence ID" value="MFC4296218.1"/>
    <property type="molecule type" value="Genomic_DNA"/>
</dbReference>
<feature type="compositionally biased region" description="Basic and acidic residues" evidence="1">
    <location>
        <begin position="165"/>
        <end position="194"/>
    </location>
</feature>
<feature type="chain" id="PRO_5046006088" evidence="2">
    <location>
        <begin position="28"/>
        <end position="327"/>
    </location>
</feature>